<dbReference type="EMBL" id="JAGEOJ010000013">
    <property type="protein sequence ID" value="MBO2451479.1"/>
    <property type="molecule type" value="Genomic_DNA"/>
</dbReference>
<dbReference type="RefSeq" id="WP_208259370.1">
    <property type="nucleotide sequence ID" value="NZ_JAGEOJ010000013.1"/>
</dbReference>
<keyword evidence="3" id="KW-1185">Reference proteome</keyword>
<dbReference type="AlphaFoldDB" id="A0A939T701"/>
<name>A0A939T701_9ACTN</name>
<proteinExistence type="predicted"/>
<sequence>MTRLSPRTLRRIVTVGTVPVVAAGAILAVTAAPALAQTECGPNKEQTAPVGGHALLRACIQKDGNQRRAYIQLQYARTYGGKDWDKFVVHVRLERNDADKEYGSCDWTSDMNNYKTLNQKCYTDWYISGTTGGWTGDGYYVYNYNLDGLGDKSASLTGSPKVS</sequence>
<keyword evidence="1" id="KW-0732">Signal</keyword>
<feature type="signal peptide" evidence="1">
    <location>
        <begin position="1"/>
        <end position="36"/>
    </location>
</feature>
<comment type="caution">
    <text evidence="2">The sequence shown here is derived from an EMBL/GenBank/DDBJ whole genome shotgun (WGS) entry which is preliminary data.</text>
</comment>
<organism evidence="2 3">
    <name type="scientific">Actinomadura barringtoniae</name>
    <dbReference type="NCBI Taxonomy" id="1427535"/>
    <lineage>
        <taxon>Bacteria</taxon>
        <taxon>Bacillati</taxon>
        <taxon>Actinomycetota</taxon>
        <taxon>Actinomycetes</taxon>
        <taxon>Streptosporangiales</taxon>
        <taxon>Thermomonosporaceae</taxon>
        <taxon>Actinomadura</taxon>
    </lineage>
</organism>
<feature type="chain" id="PRO_5037873339" description="Secreted protein" evidence="1">
    <location>
        <begin position="37"/>
        <end position="163"/>
    </location>
</feature>
<accession>A0A939T701</accession>
<evidence type="ECO:0000313" key="3">
    <source>
        <dbReference type="Proteomes" id="UP000669179"/>
    </source>
</evidence>
<protein>
    <recommendedName>
        <fullName evidence="4">Secreted protein</fullName>
    </recommendedName>
</protein>
<dbReference type="Proteomes" id="UP000669179">
    <property type="component" value="Unassembled WGS sequence"/>
</dbReference>
<evidence type="ECO:0000256" key="1">
    <source>
        <dbReference type="SAM" id="SignalP"/>
    </source>
</evidence>
<gene>
    <name evidence="2" type="ORF">J4573_30615</name>
</gene>
<evidence type="ECO:0000313" key="2">
    <source>
        <dbReference type="EMBL" id="MBO2451479.1"/>
    </source>
</evidence>
<evidence type="ECO:0008006" key="4">
    <source>
        <dbReference type="Google" id="ProtNLM"/>
    </source>
</evidence>
<reference evidence="2" key="1">
    <citation type="submission" date="2021-03" db="EMBL/GenBank/DDBJ databases">
        <authorList>
            <person name="Kanchanasin P."/>
            <person name="Saeng-In P."/>
            <person name="Phongsopitanun W."/>
            <person name="Yuki M."/>
            <person name="Kudo T."/>
            <person name="Ohkuma M."/>
            <person name="Tanasupawat S."/>
        </authorList>
    </citation>
    <scope>NUCLEOTIDE SEQUENCE</scope>
    <source>
        <strain evidence="2">GKU 128</strain>
    </source>
</reference>